<evidence type="ECO:0000313" key="1">
    <source>
        <dbReference type="EMBL" id="JAD15297.1"/>
    </source>
</evidence>
<proteinExistence type="predicted"/>
<reference evidence="1" key="2">
    <citation type="journal article" date="2015" name="Data Brief">
        <title>Shoot transcriptome of the giant reed, Arundo donax.</title>
        <authorList>
            <person name="Barrero R.A."/>
            <person name="Guerrero F.D."/>
            <person name="Moolhuijzen P."/>
            <person name="Goolsby J.A."/>
            <person name="Tidwell J."/>
            <person name="Bellgard S.E."/>
            <person name="Bellgard M.I."/>
        </authorList>
    </citation>
    <scope>NUCLEOTIDE SEQUENCE</scope>
    <source>
        <tissue evidence="1">Shoot tissue taken approximately 20 cm above the soil surface</tissue>
    </source>
</reference>
<organism evidence="1">
    <name type="scientific">Arundo donax</name>
    <name type="common">Giant reed</name>
    <name type="synonym">Donax arundinaceus</name>
    <dbReference type="NCBI Taxonomy" id="35708"/>
    <lineage>
        <taxon>Eukaryota</taxon>
        <taxon>Viridiplantae</taxon>
        <taxon>Streptophyta</taxon>
        <taxon>Embryophyta</taxon>
        <taxon>Tracheophyta</taxon>
        <taxon>Spermatophyta</taxon>
        <taxon>Magnoliopsida</taxon>
        <taxon>Liliopsida</taxon>
        <taxon>Poales</taxon>
        <taxon>Poaceae</taxon>
        <taxon>PACMAD clade</taxon>
        <taxon>Arundinoideae</taxon>
        <taxon>Arundineae</taxon>
        <taxon>Arundo</taxon>
    </lineage>
</organism>
<dbReference type="AlphaFoldDB" id="A0A0A8XUB4"/>
<reference evidence="1" key="1">
    <citation type="submission" date="2014-09" db="EMBL/GenBank/DDBJ databases">
        <authorList>
            <person name="Magalhaes I.L.F."/>
            <person name="Oliveira U."/>
            <person name="Santos F.R."/>
            <person name="Vidigal T.H.D.A."/>
            <person name="Brescovit A.D."/>
            <person name="Santos A.J."/>
        </authorList>
    </citation>
    <scope>NUCLEOTIDE SEQUENCE</scope>
    <source>
        <tissue evidence="1">Shoot tissue taken approximately 20 cm above the soil surface</tissue>
    </source>
</reference>
<sequence>MATVRLYIPPEIFLTAALLITQTGGIVARKVCRAGFMAVLPIKKLLKSGYLL</sequence>
<protein>
    <submittedName>
        <fullName evidence="1">Uncharacterized protein</fullName>
    </submittedName>
</protein>
<accession>A0A0A8XUB4</accession>
<dbReference type="EMBL" id="GBRH01282598">
    <property type="protein sequence ID" value="JAD15297.1"/>
    <property type="molecule type" value="Transcribed_RNA"/>
</dbReference>
<name>A0A0A8XUB4_ARUDO</name>